<accession>A0AC61RQC1</accession>
<keyword evidence="2" id="KW-1185">Reference proteome</keyword>
<keyword evidence="1" id="KW-0378">Hydrolase</keyword>
<gene>
    <name evidence="1" type="ORF">E5329_22075</name>
</gene>
<proteinExistence type="predicted"/>
<protein>
    <submittedName>
        <fullName evidence="1">Glycoside hydrolase family 2 protein</fullName>
    </submittedName>
</protein>
<dbReference type="EMBL" id="SRYA01000064">
    <property type="protein sequence ID" value="TGY91252.1"/>
    <property type="molecule type" value="Genomic_DNA"/>
</dbReference>
<organism evidence="1 2">
    <name type="scientific">Petralouisia muris</name>
    <dbReference type="NCBI Taxonomy" id="3032872"/>
    <lineage>
        <taxon>Bacteria</taxon>
        <taxon>Bacillati</taxon>
        <taxon>Bacillota</taxon>
        <taxon>Clostridia</taxon>
        <taxon>Lachnospirales</taxon>
        <taxon>Lachnospiraceae</taxon>
        <taxon>Petralouisia</taxon>
    </lineage>
</organism>
<sequence>MARIVNKINEQWEFEKQGKTTDISLPHTWNAEDGQTGPELYFRGICTYRKHLKKPELASGQQVYIEFRGVNSSADVRMNGKELAHHDGGYSTFRVNITDAMEEDNTLEVLVDNAPNTKVYPQRADFTFYGGIYRDVYMIIADQSHFDLDYYGGSGFRITPEVNGESAVVSFDTYSVGEAEKIVVSIAGVGETELALETADGKTYGKGSIDIANVHRWDGVDDPYLYEVTAVLYRGGEAVDAVTDRFGCREFRFDAKEGFFLNGRRYPLHGVSRHQDRLGVGNALTREMHEEDMELILSMGANSIRLAHYQHDQYFYDLCDEKGIVAWAEIPYITIHMDTGRENTIRQMKELITQNYNHASIVCWALSNEISLQGVTEDLIENHRILNDLVHEMDRTRVSAMANLFLLETDSPLVSLPDIRGYNLYYGWYVGEMEDNDAFFDDFHQKYPNTAIGLTEYGADSVITLQSPKPEKGDYTESYQAVYHEHMLEMFAARPYLWGTYVWNMFEFAAAGRDEAGDPGKNHKGLVTFDRRQKKDAFYIYKAWWSAEKFVHLCGRRYHDRVEETTEIKVYSNLEKIALYVDDKFFAEQEGQHVFRFQVPIDGAHRIKAMGRCEDTAFEDCMEIAKVDAPNPSYFMSLDKVRNWFDAPEDNGEDKEGYLSINSTMAEIQATEQGAALLAGMMSQMTGKTAGGMGEGVEIPEAMQKMVARQPLKKLLQQGGMDLEPEKLQQLNAALNQIPKN</sequence>
<evidence type="ECO:0000313" key="2">
    <source>
        <dbReference type="Proteomes" id="UP000304953"/>
    </source>
</evidence>
<dbReference type="Proteomes" id="UP000304953">
    <property type="component" value="Unassembled WGS sequence"/>
</dbReference>
<comment type="caution">
    <text evidence="1">The sequence shown here is derived from an EMBL/GenBank/DDBJ whole genome shotgun (WGS) entry which is preliminary data.</text>
</comment>
<evidence type="ECO:0000313" key="1">
    <source>
        <dbReference type="EMBL" id="TGY91252.1"/>
    </source>
</evidence>
<name>A0AC61RQC1_9FIRM</name>
<reference evidence="1" key="1">
    <citation type="submission" date="2019-04" db="EMBL/GenBank/DDBJ databases">
        <title>Microbes associate with the intestines of laboratory mice.</title>
        <authorList>
            <person name="Navarre W."/>
            <person name="Wong E."/>
            <person name="Huang K."/>
            <person name="Tropini C."/>
            <person name="Ng K."/>
            <person name="Yu B."/>
        </authorList>
    </citation>
    <scope>NUCLEOTIDE SEQUENCE</scope>
    <source>
        <strain evidence="1">NM01_1-7b</strain>
    </source>
</reference>